<dbReference type="GO" id="GO:0006508">
    <property type="term" value="P:proteolysis"/>
    <property type="evidence" value="ECO:0007669"/>
    <property type="project" value="InterPro"/>
</dbReference>
<dbReference type="Gene3D" id="2.40.10.10">
    <property type="entry name" value="Trypsin-like serine proteases"/>
    <property type="match status" value="1"/>
</dbReference>
<dbReference type="InterPro" id="IPR043504">
    <property type="entry name" value="Peptidase_S1_PA_chymotrypsin"/>
</dbReference>
<keyword evidence="3" id="KW-1015">Disulfide bond</keyword>
<keyword evidence="10" id="KW-1185">Reference proteome</keyword>
<evidence type="ECO:0000256" key="2">
    <source>
        <dbReference type="ARBA" id="ARBA00022656"/>
    </source>
</evidence>
<organism evidence="9 10">
    <name type="scientific">Chrysodeixis includens</name>
    <name type="common">Soybean looper</name>
    <name type="synonym">Pseudoplusia includens</name>
    <dbReference type="NCBI Taxonomy" id="689277"/>
    <lineage>
        <taxon>Eukaryota</taxon>
        <taxon>Metazoa</taxon>
        <taxon>Ecdysozoa</taxon>
        <taxon>Arthropoda</taxon>
        <taxon>Hexapoda</taxon>
        <taxon>Insecta</taxon>
        <taxon>Pterygota</taxon>
        <taxon>Neoptera</taxon>
        <taxon>Endopterygota</taxon>
        <taxon>Lepidoptera</taxon>
        <taxon>Glossata</taxon>
        <taxon>Ditrysia</taxon>
        <taxon>Noctuoidea</taxon>
        <taxon>Noctuidae</taxon>
        <taxon>Plusiinae</taxon>
        <taxon>Chrysodeixis</taxon>
    </lineage>
</organism>
<dbReference type="CDD" id="cd00190">
    <property type="entry name" value="Tryp_SPc"/>
    <property type="match status" value="1"/>
</dbReference>
<keyword evidence="4" id="KW-1199">Hemostasis impairing toxin</keyword>
<dbReference type="PANTHER" id="PTHR24260">
    <property type="match status" value="1"/>
</dbReference>
<evidence type="ECO:0000256" key="4">
    <source>
        <dbReference type="ARBA" id="ARBA00023240"/>
    </source>
</evidence>
<evidence type="ECO:0000313" key="9">
    <source>
        <dbReference type="EMBL" id="CAH0625494.1"/>
    </source>
</evidence>
<dbReference type="OrthoDB" id="5565075at2759"/>
<dbReference type="AlphaFoldDB" id="A0A9P0FWA3"/>
<dbReference type="InterPro" id="IPR001314">
    <property type="entry name" value="Peptidase_S1A"/>
</dbReference>
<evidence type="ECO:0000256" key="1">
    <source>
        <dbReference type="ARBA" id="ARBA00004239"/>
    </source>
</evidence>
<evidence type="ECO:0000313" key="10">
    <source>
        <dbReference type="Proteomes" id="UP001154114"/>
    </source>
</evidence>
<dbReference type="Pfam" id="PF00089">
    <property type="entry name" value="Trypsin"/>
    <property type="match status" value="1"/>
</dbReference>
<feature type="chain" id="PRO_5040394600" description="Peptidase S1 domain-containing protein" evidence="7">
    <location>
        <begin position="17"/>
        <end position="287"/>
    </location>
</feature>
<gene>
    <name evidence="9" type="ORF">CINC_LOCUS12089</name>
</gene>
<evidence type="ECO:0000256" key="6">
    <source>
        <dbReference type="ARBA" id="ARBA00084094"/>
    </source>
</evidence>
<reference evidence="9" key="1">
    <citation type="submission" date="2021-12" db="EMBL/GenBank/DDBJ databases">
        <authorList>
            <person name="King R."/>
        </authorList>
    </citation>
    <scope>NUCLEOTIDE SEQUENCE</scope>
</reference>
<dbReference type="EMBL" id="LR824010">
    <property type="protein sequence ID" value="CAH0625494.1"/>
    <property type="molecule type" value="Genomic_DNA"/>
</dbReference>
<dbReference type="Proteomes" id="UP001154114">
    <property type="component" value="Chromosome 7"/>
</dbReference>
<protein>
    <recommendedName>
        <fullName evidence="8">Peptidase S1 domain-containing protein</fullName>
    </recommendedName>
</protein>
<dbReference type="PANTHER" id="PTHR24260:SF134">
    <property type="entry name" value="AT07769P-RELATED"/>
    <property type="match status" value="1"/>
</dbReference>
<keyword evidence="7" id="KW-0732">Signal</keyword>
<proteinExistence type="predicted"/>
<keyword evidence="2" id="KW-0800">Toxin</keyword>
<keyword evidence="6" id="KW-1205">Fibrinolytic toxin</keyword>
<evidence type="ECO:0000259" key="8">
    <source>
        <dbReference type="PROSITE" id="PS50240"/>
    </source>
</evidence>
<dbReference type="GO" id="GO:0005576">
    <property type="term" value="C:extracellular region"/>
    <property type="evidence" value="ECO:0007669"/>
    <property type="project" value="UniProtKB-SubCell"/>
</dbReference>
<dbReference type="GO" id="GO:0004252">
    <property type="term" value="F:serine-type endopeptidase activity"/>
    <property type="evidence" value="ECO:0007669"/>
    <property type="project" value="InterPro"/>
</dbReference>
<dbReference type="SMART" id="SM00020">
    <property type="entry name" value="Tryp_SPc"/>
    <property type="match status" value="1"/>
</dbReference>
<dbReference type="SUPFAM" id="SSF50494">
    <property type="entry name" value="Trypsin-like serine proteases"/>
    <property type="match status" value="1"/>
</dbReference>
<dbReference type="PROSITE" id="PS50240">
    <property type="entry name" value="TRYPSIN_DOM"/>
    <property type="match status" value="1"/>
</dbReference>
<name>A0A9P0FWA3_CHRIL</name>
<comment type="subcellular location">
    <subcellularLocation>
        <location evidence="1">Secreted</location>
        <location evidence="1">Extracellular space</location>
    </subcellularLocation>
</comment>
<feature type="signal peptide" evidence="7">
    <location>
        <begin position="1"/>
        <end position="16"/>
    </location>
</feature>
<dbReference type="InterPro" id="IPR001254">
    <property type="entry name" value="Trypsin_dom"/>
</dbReference>
<comment type="function">
    <text evidence="5">Fibrinolytic activity; shows preferential cleavage of Arg-Gly bonds in all three fibrinogen chains. Contact with the caterpillars causes severe bleeding, due the anticoagulant effect of the protein.</text>
</comment>
<dbReference type="GO" id="GO:0090729">
    <property type="term" value="F:toxin activity"/>
    <property type="evidence" value="ECO:0007669"/>
    <property type="project" value="UniProtKB-KW"/>
</dbReference>
<evidence type="ECO:0000256" key="5">
    <source>
        <dbReference type="ARBA" id="ARBA00055534"/>
    </source>
</evidence>
<dbReference type="PRINTS" id="PR00722">
    <property type="entry name" value="CHYMOTRYPSIN"/>
</dbReference>
<sequence>MKTCALILSFVAVATAAVVTSPFDIGVYDYHNRIGIPEASRILKLENEIIQGQSRIVGGSTTTIEAVPYLAGLLITIGLSSISMCGGSVISDTRILTAAHCYNDGNNIARAITIVLGSNYLISGGTRVNSVDVVTHPTYNPRTITGDIAVIRIEKITFLSTIQPVNLPGGPDAWSSIAIASGYGITRDGESASLVQVIRSVPLHPISNNLCRLVYGSLIKDDHLCTDGWAGRGICGGDTGGPLVFERDNETFLLGVGSFVSARGCEALQHSGFTRVATFEDWIRSLM</sequence>
<accession>A0A9P0FWA3</accession>
<evidence type="ECO:0000256" key="3">
    <source>
        <dbReference type="ARBA" id="ARBA00023157"/>
    </source>
</evidence>
<dbReference type="FunFam" id="2.40.10.10:FF:000068">
    <property type="entry name" value="transmembrane protease serine 2"/>
    <property type="match status" value="1"/>
</dbReference>
<dbReference type="InterPro" id="IPR018114">
    <property type="entry name" value="TRYPSIN_HIS"/>
</dbReference>
<dbReference type="InterPro" id="IPR051333">
    <property type="entry name" value="CLIP_Serine_Protease"/>
</dbReference>
<feature type="domain" description="Peptidase S1" evidence="8">
    <location>
        <begin position="56"/>
        <end position="287"/>
    </location>
</feature>
<dbReference type="PROSITE" id="PS00134">
    <property type="entry name" value="TRYPSIN_HIS"/>
    <property type="match status" value="1"/>
</dbReference>
<evidence type="ECO:0000256" key="7">
    <source>
        <dbReference type="SAM" id="SignalP"/>
    </source>
</evidence>
<dbReference type="InterPro" id="IPR009003">
    <property type="entry name" value="Peptidase_S1_PA"/>
</dbReference>